<proteinExistence type="predicted"/>
<dbReference type="Proteomes" id="UP000887159">
    <property type="component" value="Unassembled WGS sequence"/>
</dbReference>
<evidence type="ECO:0000313" key="2">
    <source>
        <dbReference type="Proteomes" id="UP000887159"/>
    </source>
</evidence>
<keyword evidence="2" id="KW-1185">Reference proteome</keyword>
<accession>A0A8X6SVM4</accession>
<evidence type="ECO:0000313" key="1">
    <source>
        <dbReference type="EMBL" id="GFY20849.1"/>
    </source>
</evidence>
<dbReference type="AlphaFoldDB" id="A0A8X6SVM4"/>
<sequence length="113" mass="12920">MKGNISFVLNSVKCDNTGKTAAYLQFGREMRTADDVINVFRAIIDNENFVPDNTTYLKRFAGISSEISEIIEEEQDQRKTFYDEKNTVEVPCFIQLIKSGKPFSNAAQKRWAL</sequence>
<protein>
    <submittedName>
        <fullName evidence="1">Integrase catalytic domain-containing protein</fullName>
    </submittedName>
</protein>
<reference evidence="1" key="1">
    <citation type="submission" date="2020-08" db="EMBL/GenBank/DDBJ databases">
        <title>Multicomponent nature underlies the extraordinary mechanical properties of spider dragline silk.</title>
        <authorList>
            <person name="Kono N."/>
            <person name="Nakamura H."/>
            <person name="Mori M."/>
            <person name="Yoshida Y."/>
            <person name="Ohtoshi R."/>
            <person name="Malay A.D."/>
            <person name="Moran D.A.P."/>
            <person name="Tomita M."/>
            <person name="Numata K."/>
            <person name="Arakawa K."/>
        </authorList>
    </citation>
    <scope>NUCLEOTIDE SEQUENCE</scope>
</reference>
<gene>
    <name evidence="1" type="ORF">TNCV_1120831</name>
</gene>
<organism evidence="1 2">
    <name type="scientific">Trichonephila clavipes</name>
    <name type="common">Golden silk orbweaver</name>
    <name type="synonym">Nephila clavipes</name>
    <dbReference type="NCBI Taxonomy" id="2585209"/>
    <lineage>
        <taxon>Eukaryota</taxon>
        <taxon>Metazoa</taxon>
        <taxon>Ecdysozoa</taxon>
        <taxon>Arthropoda</taxon>
        <taxon>Chelicerata</taxon>
        <taxon>Arachnida</taxon>
        <taxon>Araneae</taxon>
        <taxon>Araneomorphae</taxon>
        <taxon>Entelegynae</taxon>
        <taxon>Araneoidea</taxon>
        <taxon>Nephilidae</taxon>
        <taxon>Trichonephila</taxon>
    </lineage>
</organism>
<dbReference type="EMBL" id="BMAU01021356">
    <property type="protein sequence ID" value="GFY20849.1"/>
    <property type="molecule type" value="Genomic_DNA"/>
</dbReference>
<name>A0A8X6SVM4_TRICX</name>
<comment type="caution">
    <text evidence="1">The sequence shown here is derived from an EMBL/GenBank/DDBJ whole genome shotgun (WGS) entry which is preliminary data.</text>
</comment>